<dbReference type="EMBL" id="BAAAQW010000005">
    <property type="protein sequence ID" value="GAA2199932.1"/>
    <property type="molecule type" value="Genomic_DNA"/>
</dbReference>
<organism evidence="2 3">
    <name type="scientific">Sinomonas flava</name>
    <dbReference type="NCBI Taxonomy" id="496857"/>
    <lineage>
        <taxon>Bacteria</taxon>
        <taxon>Bacillati</taxon>
        <taxon>Actinomycetota</taxon>
        <taxon>Actinomycetes</taxon>
        <taxon>Micrococcales</taxon>
        <taxon>Micrococcaceae</taxon>
        <taxon>Sinomonas</taxon>
    </lineage>
</organism>
<evidence type="ECO:0000313" key="2">
    <source>
        <dbReference type="EMBL" id="GAA2199932.1"/>
    </source>
</evidence>
<dbReference type="Proteomes" id="UP001500432">
    <property type="component" value="Unassembled WGS sequence"/>
</dbReference>
<keyword evidence="1" id="KW-0812">Transmembrane</keyword>
<keyword evidence="1" id="KW-1133">Transmembrane helix</keyword>
<proteinExistence type="predicted"/>
<reference evidence="2 3" key="1">
    <citation type="journal article" date="2019" name="Int. J. Syst. Evol. Microbiol.">
        <title>The Global Catalogue of Microorganisms (GCM) 10K type strain sequencing project: providing services to taxonomists for standard genome sequencing and annotation.</title>
        <authorList>
            <consortium name="The Broad Institute Genomics Platform"/>
            <consortium name="The Broad Institute Genome Sequencing Center for Infectious Disease"/>
            <person name="Wu L."/>
            <person name="Ma J."/>
        </authorList>
    </citation>
    <scope>NUCLEOTIDE SEQUENCE [LARGE SCALE GENOMIC DNA]</scope>
    <source>
        <strain evidence="2 3">JCM 16034</strain>
    </source>
</reference>
<protein>
    <submittedName>
        <fullName evidence="2">Uncharacterized protein</fullName>
    </submittedName>
</protein>
<sequence>MVDFLSGFNGEALTNLAWGAAIVAAVLLALWRYWRVDLTALGSVLVFGFANAVAAVYVLFHLGEGRWGGDAHERLVAPSLAGIPMVGQFLEPIDGLLSGLADGVNEFNNVQAALPVAGGFLASAGWAFALAVPLCVVAMVVSFVEEWRRRRAFTRVTQQVHELTAEVAELKRLVGDPVRV</sequence>
<accession>A0ABN3BT69</accession>
<keyword evidence="3" id="KW-1185">Reference proteome</keyword>
<feature type="transmembrane region" description="Helical" evidence="1">
    <location>
        <begin position="124"/>
        <end position="144"/>
    </location>
</feature>
<evidence type="ECO:0000256" key="1">
    <source>
        <dbReference type="SAM" id="Phobius"/>
    </source>
</evidence>
<name>A0ABN3BT69_9MICC</name>
<feature type="transmembrane region" description="Helical" evidence="1">
    <location>
        <begin position="38"/>
        <end position="60"/>
    </location>
</feature>
<gene>
    <name evidence="2" type="ORF">GCM10009849_18330</name>
</gene>
<comment type="caution">
    <text evidence="2">The sequence shown here is derived from an EMBL/GenBank/DDBJ whole genome shotgun (WGS) entry which is preliminary data.</text>
</comment>
<evidence type="ECO:0000313" key="3">
    <source>
        <dbReference type="Proteomes" id="UP001500432"/>
    </source>
</evidence>
<feature type="transmembrane region" description="Helical" evidence="1">
    <location>
        <begin position="12"/>
        <end position="31"/>
    </location>
</feature>
<keyword evidence="1" id="KW-0472">Membrane</keyword>